<dbReference type="SMART" id="SM01008">
    <property type="entry name" value="Ald_Xan_dh_C"/>
    <property type="match status" value="1"/>
</dbReference>
<proteinExistence type="predicted"/>
<name>A0A315ESS5_9BURK</name>
<accession>A0A315ESS5</accession>
<dbReference type="InterPro" id="IPR000674">
    <property type="entry name" value="Ald_Oxase/Xan_DH_a/b"/>
</dbReference>
<dbReference type="PROSITE" id="PS51318">
    <property type="entry name" value="TAT"/>
    <property type="match status" value="1"/>
</dbReference>
<dbReference type="PANTHER" id="PTHR47495:SF1">
    <property type="entry name" value="BLL3820 PROTEIN"/>
    <property type="match status" value="1"/>
</dbReference>
<dbReference type="InterPro" id="IPR006311">
    <property type="entry name" value="TAT_signal"/>
</dbReference>
<dbReference type="RefSeq" id="WP_108402887.1">
    <property type="nucleotide sequence ID" value="NZ_NESP01000001.1"/>
</dbReference>
<dbReference type="PIRSF" id="PIRSF036389">
    <property type="entry name" value="IOR_B"/>
    <property type="match status" value="1"/>
</dbReference>
<gene>
    <name evidence="2" type="ORF">B9Z44_10245</name>
</gene>
<feature type="domain" description="Aldehyde oxidase/xanthine dehydrogenase a/b hammerhead" evidence="1">
    <location>
        <begin position="209"/>
        <end position="289"/>
    </location>
</feature>
<dbReference type="Pfam" id="PF20256">
    <property type="entry name" value="MoCoBD_2"/>
    <property type="match status" value="2"/>
</dbReference>
<evidence type="ECO:0000313" key="3">
    <source>
        <dbReference type="Proteomes" id="UP000251341"/>
    </source>
</evidence>
<keyword evidence="3" id="KW-1185">Reference proteome</keyword>
<sequence>MHKELTASRRGFLKTTGYLSLAFAIPLDSALSQANPNTPRLPGDLQTNRKLSAWLRVNANQTVTLLVGKVELGQGILTAVSQICADELDIDLNRVQVISGDTALVPNEGVTAGSFSMPYCATAVQHASAEVRAILLELAAEKLNQPVNSLTVQDGKVLASNGSNVAYWDLIVGESLNREATGTIKPKPASQHRYIGQPVHRVDLTPKILGEAKFLQEHRPAGMLFGHLVRPPTYAAKLLSVNAASVQKMPGVVKVVRNGSFLGVVAQREEQALAAANALNASAKWEVEKKLPTHDGIFDWLRTTKPNRVINTKVQPRVGGETPAKTIEATYYRPYHMHASIGTSAAIATMGADGVMLIQTHSQSVFETSIAIAKMLGLEPSKVRCQHMQGAGCYGHNMADDAAADAALLAMAVPGKPVRLQYTREQEHKWEPYGSAMVIQTKAGVDANGNVLDWDLQIWSTPHGTRPGGEPGNLLSARYLEKPFVQPVPTNGGPPNYAADRNGIALYDFAGHQVLTHFITDMPVRVSSTRGLGAYANVFAIESFMDELALAANIDPLTYRLRFLKDERARDVLQQAADKFGWNSWKKTINRGRGIGFARYKNIAGYCAVALEVEVNPRNGRIRVMRAVAAADSGHIVNPDGVSNQIEGGLIQSLSWSLKEEVKFDDTQILSTDWNSYPILTFSEIPPVEVVLVNRPGAPFLGTGEASQGPTSAALANAVFDATGVRFRRLPLTPERVKQGLDKKGTA</sequence>
<dbReference type="AlphaFoldDB" id="A0A315ESS5"/>
<dbReference type="Gene3D" id="3.30.365.10">
    <property type="entry name" value="Aldehyde oxidase/xanthine dehydrogenase, molybdopterin binding domain"/>
    <property type="match status" value="4"/>
</dbReference>
<organism evidence="2 3">
    <name type="scientific">Limnohabitans curvus</name>
    <dbReference type="NCBI Taxonomy" id="323423"/>
    <lineage>
        <taxon>Bacteria</taxon>
        <taxon>Pseudomonadati</taxon>
        <taxon>Pseudomonadota</taxon>
        <taxon>Betaproteobacteria</taxon>
        <taxon>Burkholderiales</taxon>
        <taxon>Comamonadaceae</taxon>
        <taxon>Limnohabitans</taxon>
    </lineage>
</organism>
<dbReference type="InterPro" id="IPR008274">
    <property type="entry name" value="AldOxase/xan_DH_MoCoBD1"/>
</dbReference>
<dbReference type="InterPro" id="IPR037165">
    <property type="entry name" value="AldOxase/xan_DH_Mopterin-bd_sf"/>
</dbReference>
<dbReference type="Gene3D" id="3.90.1170.50">
    <property type="entry name" value="Aldehyde oxidase/xanthine dehydrogenase, a/b hammerhead"/>
    <property type="match status" value="1"/>
</dbReference>
<evidence type="ECO:0000313" key="2">
    <source>
        <dbReference type="EMBL" id="PUE60823.1"/>
    </source>
</evidence>
<comment type="caution">
    <text evidence="2">The sequence shown here is derived from an EMBL/GenBank/DDBJ whole genome shotgun (WGS) entry which is preliminary data.</text>
</comment>
<dbReference type="InterPro" id="IPR052516">
    <property type="entry name" value="N-heterocyclic_Hydroxylase"/>
</dbReference>
<evidence type="ECO:0000259" key="1">
    <source>
        <dbReference type="SMART" id="SM01008"/>
    </source>
</evidence>
<dbReference type="InterPro" id="IPR046867">
    <property type="entry name" value="AldOxase/xan_DH_MoCoBD2"/>
</dbReference>
<reference evidence="2 3" key="1">
    <citation type="submission" date="2017-04" db="EMBL/GenBank/DDBJ databases">
        <title>Unexpected and diverse lifestyles within the genus Limnohabitans.</title>
        <authorList>
            <person name="Kasalicky V."/>
            <person name="Mehrshad M."/>
            <person name="Andrei S.-A."/>
            <person name="Salcher M."/>
            <person name="Kratochvilova H."/>
            <person name="Simek K."/>
            <person name="Ghai R."/>
        </authorList>
    </citation>
    <scope>NUCLEOTIDE SEQUENCE [LARGE SCALE GENOMIC DNA]</scope>
    <source>
        <strain evidence="2 3">MWH-C5</strain>
    </source>
</reference>
<dbReference type="SUPFAM" id="SSF56003">
    <property type="entry name" value="Molybdenum cofactor-binding domain"/>
    <property type="match status" value="2"/>
</dbReference>
<dbReference type="Proteomes" id="UP000251341">
    <property type="component" value="Unassembled WGS sequence"/>
</dbReference>
<dbReference type="EMBL" id="NESP01000001">
    <property type="protein sequence ID" value="PUE60823.1"/>
    <property type="molecule type" value="Genomic_DNA"/>
</dbReference>
<dbReference type="Pfam" id="PF02738">
    <property type="entry name" value="MoCoBD_1"/>
    <property type="match status" value="1"/>
</dbReference>
<dbReference type="GO" id="GO:0016491">
    <property type="term" value="F:oxidoreductase activity"/>
    <property type="evidence" value="ECO:0007669"/>
    <property type="project" value="InterPro"/>
</dbReference>
<dbReference type="PANTHER" id="PTHR47495">
    <property type="entry name" value="ALDEHYDE DEHYDROGENASE"/>
    <property type="match status" value="1"/>
</dbReference>
<dbReference type="InterPro" id="IPR012368">
    <property type="entry name" value="OxRdtase_Mopterin-bd_su_IorB"/>
</dbReference>
<protein>
    <submittedName>
        <fullName evidence="2">Aldehyde dehydrogenase</fullName>
    </submittedName>
</protein>